<accession>A0AAU7B0B4</accession>
<reference evidence="2" key="1">
    <citation type="submission" date="2022-12" db="EMBL/GenBank/DDBJ databases">
        <title>Paraconexibacter alkalitolerans sp. nov. and Baekduia alba sp. nov., isolated from soil and emended description of the genera Paraconexibacter (Chun et al., 2020) and Baekduia (An et al., 2020).</title>
        <authorList>
            <person name="Vieira S."/>
            <person name="Huber K.J."/>
            <person name="Geppert A."/>
            <person name="Wolf J."/>
            <person name="Neumann-Schaal M."/>
            <person name="Muesken M."/>
            <person name="Overmann J."/>
        </authorList>
    </citation>
    <scope>NUCLEOTIDE SEQUENCE</scope>
    <source>
        <strain evidence="2">AEG42_29</strain>
    </source>
</reference>
<organism evidence="2">
    <name type="scientific">Paraconexibacter sp. AEG42_29</name>
    <dbReference type="NCBI Taxonomy" id="2997339"/>
    <lineage>
        <taxon>Bacteria</taxon>
        <taxon>Bacillati</taxon>
        <taxon>Actinomycetota</taxon>
        <taxon>Thermoleophilia</taxon>
        <taxon>Solirubrobacterales</taxon>
        <taxon>Paraconexibacteraceae</taxon>
        <taxon>Paraconexibacter</taxon>
    </lineage>
</organism>
<dbReference type="EC" id="3.6.1.11" evidence="2"/>
<dbReference type="Pfam" id="PF02541">
    <property type="entry name" value="Ppx-GppA"/>
    <property type="match status" value="1"/>
</dbReference>
<dbReference type="SUPFAM" id="SSF53067">
    <property type="entry name" value="Actin-like ATPase domain"/>
    <property type="match status" value="2"/>
</dbReference>
<evidence type="ECO:0000259" key="1">
    <source>
        <dbReference type="Pfam" id="PF02541"/>
    </source>
</evidence>
<gene>
    <name evidence="2" type="primary">ppx2</name>
    <name evidence="2" type="ORF">DSM112329_04302</name>
</gene>
<dbReference type="InterPro" id="IPR050273">
    <property type="entry name" value="GppA/Ppx_hydrolase"/>
</dbReference>
<dbReference type="Gene3D" id="3.30.420.150">
    <property type="entry name" value="Exopolyphosphatase. Domain 2"/>
    <property type="match status" value="1"/>
</dbReference>
<protein>
    <submittedName>
        <fullName evidence="2">Exopolyphosphatase 2</fullName>
        <ecNumber evidence="2">3.6.1.11</ecNumber>
    </submittedName>
</protein>
<dbReference type="PANTHER" id="PTHR30005:SF13">
    <property type="entry name" value="EXOPOLYPHOSPHATASE 2"/>
    <property type="match status" value="1"/>
</dbReference>
<dbReference type="PANTHER" id="PTHR30005">
    <property type="entry name" value="EXOPOLYPHOSPHATASE"/>
    <property type="match status" value="1"/>
</dbReference>
<sequence>MRVTVVDVGTNSTRLLVADVVDGTITELERESTVTRLGHGVDASGSLAPEAMDRVFAALAAYRTLIDRHDAGGATIAVLTSAVRDAANGAEFTARVRADFGLDARTITGDEEAQLTFLGATDSRAASAPVPVAVIDIGGGSTEFVVGARAAVDFHVSTQVGVVRQGERHIRNDPPTREELIAVAADVRATFAAAVPAPVRESVRAGVAVAGTATSAAAMLLELEPYDPERVHGYRLGLPECEALLARLAQLDEAQRRALPGLHPDRAPTVIAGMVMLVEAMRLLGLETVEVSEHDILRGAALHLAGTA</sequence>
<dbReference type="CDD" id="cd24054">
    <property type="entry name" value="ASKHA_NBD_AaPPX-GppA_MtPPX2-like"/>
    <property type="match status" value="1"/>
</dbReference>
<dbReference type="Gene3D" id="3.30.420.40">
    <property type="match status" value="1"/>
</dbReference>
<dbReference type="GO" id="GO:0004309">
    <property type="term" value="F:exopolyphosphatase activity"/>
    <property type="evidence" value="ECO:0007669"/>
    <property type="project" value="UniProtKB-EC"/>
</dbReference>
<dbReference type="RefSeq" id="WP_354698616.1">
    <property type="nucleotide sequence ID" value="NZ_CP114014.1"/>
</dbReference>
<evidence type="ECO:0000313" key="2">
    <source>
        <dbReference type="EMBL" id="XAY07420.1"/>
    </source>
</evidence>
<dbReference type="InterPro" id="IPR003695">
    <property type="entry name" value="Ppx_GppA_N"/>
</dbReference>
<keyword evidence="2" id="KW-0378">Hydrolase</keyword>
<name>A0AAU7B0B4_9ACTN</name>
<dbReference type="InterPro" id="IPR043129">
    <property type="entry name" value="ATPase_NBD"/>
</dbReference>
<dbReference type="AlphaFoldDB" id="A0AAU7B0B4"/>
<feature type="domain" description="Ppx/GppA phosphatase N-terminal" evidence="1">
    <location>
        <begin position="16"/>
        <end position="294"/>
    </location>
</feature>
<dbReference type="EMBL" id="CP114014">
    <property type="protein sequence ID" value="XAY07420.1"/>
    <property type="molecule type" value="Genomic_DNA"/>
</dbReference>
<dbReference type="KEGG" id="parq:DSM112329_04302"/>
<proteinExistence type="predicted"/>